<sequence>MRRHSEVSNGSALYSVNVLHLSKMQHGVSSGQQWLVETKVVTR</sequence>
<gene>
    <name evidence="1" type="ORF">LRU_01056</name>
</gene>
<evidence type="ECO:0000313" key="2">
    <source>
        <dbReference type="Proteomes" id="UP000002971"/>
    </source>
</evidence>
<organism evidence="1 2">
    <name type="scientific">Ligilactobacillus ruminis SPM0211</name>
    <dbReference type="NCBI Taxonomy" id="1040964"/>
    <lineage>
        <taxon>Bacteria</taxon>
        <taxon>Bacillati</taxon>
        <taxon>Bacillota</taxon>
        <taxon>Bacilli</taxon>
        <taxon>Lactobacillales</taxon>
        <taxon>Lactobacillaceae</taxon>
        <taxon>Ligilactobacillus</taxon>
    </lineage>
</organism>
<protein>
    <submittedName>
        <fullName evidence="1">Uncharacterized protein</fullName>
    </submittedName>
</protein>
<comment type="caution">
    <text evidence="1">The sequence shown here is derived from an EMBL/GenBank/DDBJ whole genome shotgun (WGS) entry which is preliminary data.</text>
</comment>
<proteinExistence type="predicted"/>
<accession>F7R0G6</accession>
<dbReference type="Proteomes" id="UP000002971">
    <property type="component" value="Unassembled WGS sequence"/>
</dbReference>
<name>F7R0G6_9LACO</name>
<dbReference type="AlphaFoldDB" id="F7R0G6"/>
<dbReference type="EMBL" id="AFOJ01000005">
    <property type="protein sequence ID" value="EGM51542.1"/>
    <property type="molecule type" value="Genomic_DNA"/>
</dbReference>
<reference evidence="1 2" key="1">
    <citation type="journal article" date="2011" name="J. Bacteriol.">
        <title>Genome Sequence of Lactobacillus ruminis SPM0211, Isolated from a Fecal Sample from a Healthy Korean.</title>
        <authorList>
            <person name="Lee S."/>
            <person name="Cho Y.J."/>
            <person name="Lee A.H."/>
            <person name="Chun J."/>
            <person name="Ha N.J."/>
            <person name="Ko G."/>
        </authorList>
    </citation>
    <scope>NUCLEOTIDE SEQUENCE [LARGE SCALE GENOMIC DNA]</scope>
    <source>
        <strain evidence="1 2">SPM0211</strain>
    </source>
</reference>
<evidence type="ECO:0000313" key="1">
    <source>
        <dbReference type="EMBL" id="EGM51542.1"/>
    </source>
</evidence>